<dbReference type="Proteomes" id="UP000070504">
    <property type="component" value="Unassembled WGS sequence"/>
</dbReference>
<dbReference type="PROSITE" id="PS51900">
    <property type="entry name" value="CB"/>
    <property type="match status" value="1"/>
</dbReference>
<evidence type="ECO:0000313" key="5">
    <source>
        <dbReference type="Proteomes" id="UP000070504"/>
    </source>
</evidence>
<evidence type="ECO:0000256" key="2">
    <source>
        <dbReference type="PROSITE-ProRule" id="PRU01248"/>
    </source>
</evidence>
<evidence type="ECO:0000259" key="3">
    <source>
        <dbReference type="PROSITE" id="PS51900"/>
    </source>
</evidence>
<dbReference type="GO" id="GO:0003677">
    <property type="term" value="F:DNA binding"/>
    <property type="evidence" value="ECO:0007669"/>
    <property type="project" value="UniProtKB-UniRule"/>
</dbReference>
<dbReference type="EMBL" id="LHYH01000005">
    <property type="protein sequence ID" value="KXB07352.1"/>
    <property type="molecule type" value="Genomic_DNA"/>
</dbReference>
<feature type="domain" description="Core-binding (CB)" evidence="3">
    <location>
        <begin position="48"/>
        <end position="129"/>
    </location>
</feature>
<name>A0A133VLM7_9EURY</name>
<proteinExistence type="predicted"/>
<reference evidence="4 5" key="1">
    <citation type="journal article" date="2016" name="Sci. Rep.">
        <title>Metabolic traits of an uncultured archaeal lineage -MSBL1- from brine pools of the Red Sea.</title>
        <authorList>
            <person name="Mwirichia R."/>
            <person name="Alam I."/>
            <person name="Rashid M."/>
            <person name="Vinu M."/>
            <person name="Ba-Alawi W."/>
            <person name="Anthony Kamau A."/>
            <person name="Kamanda Ngugi D."/>
            <person name="Goker M."/>
            <person name="Klenk H.P."/>
            <person name="Bajic V."/>
            <person name="Stingl U."/>
        </authorList>
    </citation>
    <scope>NUCLEOTIDE SEQUENCE [LARGE SCALE GENOMIC DNA]</scope>
    <source>
        <strain evidence="4">SCGC-AAA382K21</strain>
    </source>
</reference>
<dbReference type="InterPro" id="IPR010998">
    <property type="entry name" value="Integrase_recombinase_N"/>
</dbReference>
<dbReference type="InterPro" id="IPR044068">
    <property type="entry name" value="CB"/>
</dbReference>
<protein>
    <recommendedName>
        <fullName evidence="3">Core-binding (CB) domain-containing protein</fullName>
    </recommendedName>
</protein>
<sequence length="133" mass="15092">MLPVAERGLDKKVGTSALTGSGSGWKMKKYKDSDWLRGNIQESEEIAETDKGLLLDYSRDLRLNGHSDARNYKLVIHMKKVAENSDVSLKKAGKEDVKDMVAWVLDRDLSSETVRDYKIAIRVFYKWLSNGVI</sequence>
<organism evidence="4 5">
    <name type="scientific">candidate division MSBL1 archaeon SCGC-AAA382K21</name>
    <dbReference type="NCBI Taxonomy" id="1698283"/>
    <lineage>
        <taxon>Archaea</taxon>
        <taxon>Methanobacteriati</taxon>
        <taxon>Methanobacteriota</taxon>
        <taxon>candidate division MSBL1</taxon>
    </lineage>
</organism>
<dbReference type="AlphaFoldDB" id="A0A133VLM7"/>
<comment type="caution">
    <text evidence="4">The sequence shown here is derived from an EMBL/GenBank/DDBJ whole genome shotgun (WGS) entry which is preliminary data.</text>
</comment>
<keyword evidence="5" id="KW-1185">Reference proteome</keyword>
<gene>
    <name evidence="4" type="ORF">AKJ54_00385</name>
</gene>
<dbReference type="Gene3D" id="1.10.150.130">
    <property type="match status" value="1"/>
</dbReference>
<accession>A0A133VLM7</accession>
<evidence type="ECO:0000313" key="4">
    <source>
        <dbReference type="EMBL" id="KXB07352.1"/>
    </source>
</evidence>
<evidence type="ECO:0000256" key="1">
    <source>
        <dbReference type="ARBA" id="ARBA00023125"/>
    </source>
</evidence>
<keyword evidence="1 2" id="KW-0238">DNA-binding</keyword>